<dbReference type="InterPro" id="IPR000717">
    <property type="entry name" value="PCI_dom"/>
</dbReference>
<dbReference type="PANTHER" id="PTHR12732">
    <property type="entry name" value="UNCHARACTERIZED PROTEASOME COMPONENT REGION PCI-CONTAINING"/>
    <property type="match status" value="1"/>
</dbReference>
<dbReference type="RefSeq" id="XP_007412487.1">
    <property type="nucleotide sequence ID" value="XM_007412425.1"/>
</dbReference>
<dbReference type="KEGG" id="mlr:MELLADRAFT_89448"/>
<evidence type="ECO:0000313" key="4">
    <source>
        <dbReference type="Proteomes" id="UP000001072"/>
    </source>
</evidence>
<dbReference type="GO" id="GO:0003723">
    <property type="term" value="F:RNA binding"/>
    <property type="evidence" value="ECO:0007669"/>
    <property type="project" value="InterPro"/>
</dbReference>
<comment type="similarity">
    <text evidence="1">Belongs to the CSN12 family.</text>
</comment>
<evidence type="ECO:0000313" key="3">
    <source>
        <dbReference type="EMBL" id="EGG04358.1"/>
    </source>
</evidence>
<dbReference type="AlphaFoldDB" id="F4RTD8"/>
<dbReference type="GO" id="GO:0000973">
    <property type="term" value="P:post-transcriptional tethering of RNA polymerase II gene DNA at nuclear periphery"/>
    <property type="evidence" value="ECO:0007669"/>
    <property type="project" value="TreeGrafter"/>
</dbReference>
<dbReference type="PROSITE" id="PS50250">
    <property type="entry name" value="PCI"/>
    <property type="match status" value="1"/>
</dbReference>
<dbReference type="GeneID" id="18935195"/>
<proteinExistence type="inferred from homology"/>
<dbReference type="InterPro" id="IPR045114">
    <property type="entry name" value="Csn12-like"/>
</dbReference>
<dbReference type="GO" id="GO:0016973">
    <property type="term" value="P:poly(A)+ mRNA export from nucleus"/>
    <property type="evidence" value="ECO:0007669"/>
    <property type="project" value="TreeGrafter"/>
</dbReference>
<accession>F4RTD8</accession>
<dbReference type="GO" id="GO:0006368">
    <property type="term" value="P:transcription elongation by RNA polymerase II"/>
    <property type="evidence" value="ECO:0007669"/>
    <property type="project" value="TreeGrafter"/>
</dbReference>
<dbReference type="GO" id="GO:0003690">
    <property type="term" value="F:double-stranded DNA binding"/>
    <property type="evidence" value="ECO:0007669"/>
    <property type="project" value="InterPro"/>
</dbReference>
<feature type="domain" description="PCI" evidence="2">
    <location>
        <begin position="217"/>
        <end position="412"/>
    </location>
</feature>
<gene>
    <name evidence="3" type="ORF">MELLADRAFT_89448</name>
</gene>
<sequence>MPTLKPTKYAEEHVRPAVQGQSGEGLASCLSIEDDHCKHLYQSAIVPLTTENQIKRKLYHEEPWGGIAAIHFRVLAAKFSGSKPDYFAMFDAQRTLVSSYNQWFRDDNTAWSLPVLYVISRDLRHFAIEADRELVARGEKPIKQEEAARMIQTSFGICCSDRSASKETKKGGVVYMASLLFKLYFKLNSTALCKNVIRGVENADLSAGLYIPMAHQVTYRYYMGVWSFLQEDYQKAEEHLTFAFKHCHRDQLRNRDLVLNYLIPIRLLKGKRPVNALLERSSRLHLLYSTFITAVKTGNIELFDQHMSSVEKQLLARGTYLVVERCRDICLCNLVKLIYRLKSENHQIHLQSFEKLAYNDDLEEQPMDSGDDINSNKIEEVECILANLIAQDRVRGYIHHQSKMLVLSKKDPFPVKVQ</sequence>
<keyword evidence="4" id="KW-1185">Reference proteome</keyword>
<dbReference type="HOGENOM" id="CLU_031567_2_1_1"/>
<dbReference type="Proteomes" id="UP000001072">
    <property type="component" value="Unassembled WGS sequence"/>
</dbReference>
<dbReference type="VEuPathDB" id="FungiDB:MELLADRAFT_89448"/>
<dbReference type="InParanoid" id="F4RTD8"/>
<protein>
    <recommendedName>
        <fullName evidence="2">PCI domain-containing protein</fullName>
    </recommendedName>
</protein>
<evidence type="ECO:0000259" key="2">
    <source>
        <dbReference type="PROSITE" id="PS50250"/>
    </source>
</evidence>
<dbReference type="SMART" id="SM00753">
    <property type="entry name" value="PAM"/>
    <property type="match status" value="1"/>
</dbReference>
<dbReference type="Gene3D" id="1.10.10.10">
    <property type="entry name" value="Winged helix-like DNA-binding domain superfamily/Winged helix DNA-binding domain"/>
    <property type="match status" value="1"/>
</dbReference>
<evidence type="ECO:0000256" key="1">
    <source>
        <dbReference type="ARBA" id="ARBA00025771"/>
    </source>
</evidence>
<dbReference type="STRING" id="747676.F4RTD8"/>
<dbReference type="InterPro" id="IPR036388">
    <property type="entry name" value="WH-like_DNA-bd_sf"/>
</dbReference>
<dbReference type="Pfam" id="PF01399">
    <property type="entry name" value="PCI"/>
    <property type="match status" value="1"/>
</dbReference>
<dbReference type="OrthoDB" id="10252687at2759"/>
<organism evidence="4">
    <name type="scientific">Melampsora larici-populina (strain 98AG31 / pathotype 3-4-7)</name>
    <name type="common">Poplar leaf rust fungus</name>
    <dbReference type="NCBI Taxonomy" id="747676"/>
    <lineage>
        <taxon>Eukaryota</taxon>
        <taxon>Fungi</taxon>
        <taxon>Dikarya</taxon>
        <taxon>Basidiomycota</taxon>
        <taxon>Pucciniomycotina</taxon>
        <taxon>Pucciniomycetes</taxon>
        <taxon>Pucciniales</taxon>
        <taxon>Melampsoraceae</taxon>
        <taxon>Melampsora</taxon>
    </lineage>
</organism>
<reference evidence="4" key="1">
    <citation type="journal article" date="2011" name="Proc. Natl. Acad. Sci. U.S.A.">
        <title>Obligate biotrophy features unraveled by the genomic analysis of rust fungi.</title>
        <authorList>
            <person name="Duplessis S."/>
            <person name="Cuomo C.A."/>
            <person name="Lin Y.-C."/>
            <person name="Aerts A."/>
            <person name="Tisserant E."/>
            <person name="Veneault-Fourrey C."/>
            <person name="Joly D.L."/>
            <person name="Hacquard S."/>
            <person name="Amselem J."/>
            <person name="Cantarel B.L."/>
            <person name="Chiu R."/>
            <person name="Coutinho P.M."/>
            <person name="Feau N."/>
            <person name="Field M."/>
            <person name="Frey P."/>
            <person name="Gelhaye E."/>
            <person name="Goldberg J."/>
            <person name="Grabherr M.G."/>
            <person name="Kodira C.D."/>
            <person name="Kohler A."/>
            <person name="Kuees U."/>
            <person name="Lindquist E.A."/>
            <person name="Lucas S.M."/>
            <person name="Mago R."/>
            <person name="Mauceli E."/>
            <person name="Morin E."/>
            <person name="Murat C."/>
            <person name="Pangilinan J.L."/>
            <person name="Park R."/>
            <person name="Pearson M."/>
            <person name="Quesneville H."/>
            <person name="Rouhier N."/>
            <person name="Sakthikumar S."/>
            <person name="Salamov A.A."/>
            <person name="Schmutz J."/>
            <person name="Selles B."/>
            <person name="Shapiro H."/>
            <person name="Tanguay P."/>
            <person name="Tuskan G.A."/>
            <person name="Henrissat B."/>
            <person name="Van de Peer Y."/>
            <person name="Rouze P."/>
            <person name="Ellis J.G."/>
            <person name="Dodds P.N."/>
            <person name="Schein J.E."/>
            <person name="Zhong S."/>
            <person name="Hamelin R.C."/>
            <person name="Grigoriev I.V."/>
            <person name="Szabo L.J."/>
            <person name="Martin F."/>
        </authorList>
    </citation>
    <scope>NUCLEOTIDE SEQUENCE [LARGE SCALE GENOMIC DNA]</scope>
    <source>
        <strain evidence="4">98AG31 / pathotype 3-4-7</strain>
    </source>
</reference>
<dbReference type="FunCoup" id="F4RTD8">
    <property type="interactions" value="505"/>
</dbReference>
<dbReference type="EMBL" id="GL883119">
    <property type="protein sequence ID" value="EGG04358.1"/>
    <property type="molecule type" value="Genomic_DNA"/>
</dbReference>
<dbReference type="GO" id="GO:0070390">
    <property type="term" value="C:transcription export complex 2"/>
    <property type="evidence" value="ECO:0007669"/>
    <property type="project" value="TreeGrafter"/>
</dbReference>
<dbReference type="eggNOG" id="KOG2688">
    <property type="taxonomic scope" value="Eukaryota"/>
</dbReference>
<name>F4RTD8_MELLP</name>
<dbReference type="PANTHER" id="PTHR12732:SF0">
    <property type="entry name" value="PCI DOMAIN-CONTAINING PROTEIN 2"/>
    <property type="match status" value="1"/>
</dbReference>